<dbReference type="PANTHER" id="PTHR34009:SF2">
    <property type="entry name" value="PROTEIN STAR"/>
    <property type="match status" value="1"/>
</dbReference>
<keyword evidence="3" id="KW-1185">Reference proteome</keyword>
<dbReference type="GO" id="GO:0005789">
    <property type="term" value="C:endoplasmic reticulum membrane"/>
    <property type="evidence" value="ECO:0007669"/>
    <property type="project" value="TreeGrafter"/>
</dbReference>
<dbReference type="AlphaFoldDB" id="A0AAN9AAQ6"/>
<dbReference type="PANTHER" id="PTHR34009">
    <property type="entry name" value="PROTEIN STAR"/>
    <property type="match status" value="1"/>
</dbReference>
<proteinExistence type="predicted"/>
<gene>
    <name evidence="2" type="ORF">SK128_015311</name>
</gene>
<dbReference type="Pfam" id="PF05050">
    <property type="entry name" value="Methyltransf_21"/>
    <property type="match status" value="1"/>
</dbReference>
<evidence type="ECO:0000313" key="3">
    <source>
        <dbReference type="Proteomes" id="UP001381693"/>
    </source>
</evidence>
<dbReference type="GO" id="GO:0031902">
    <property type="term" value="C:late endosome membrane"/>
    <property type="evidence" value="ECO:0007669"/>
    <property type="project" value="TreeGrafter"/>
</dbReference>
<dbReference type="GO" id="GO:0005794">
    <property type="term" value="C:Golgi apparatus"/>
    <property type="evidence" value="ECO:0007669"/>
    <property type="project" value="TreeGrafter"/>
</dbReference>
<evidence type="ECO:0000313" key="2">
    <source>
        <dbReference type="EMBL" id="KAK7076642.1"/>
    </source>
</evidence>
<dbReference type="SUPFAM" id="SSF53335">
    <property type="entry name" value="S-adenosyl-L-methionine-dependent methyltransferases"/>
    <property type="match status" value="1"/>
</dbReference>
<dbReference type="InterPro" id="IPR006342">
    <property type="entry name" value="FkbM_mtfrase"/>
</dbReference>
<protein>
    <recommendedName>
        <fullName evidence="1">Methyltransferase FkbM domain-containing protein</fullName>
    </recommendedName>
</protein>
<dbReference type="InterPro" id="IPR029063">
    <property type="entry name" value="SAM-dependent_MTases_sf"/>
</dbReference>
<dbReference type="GO" id="GO:0005886">
    <property type="term" value="C:plasma membrane"/>
    <property type="evidence" value="ECO:0007669"/>
    <property type="project" value="TreeGrafter"/>
</dbReference>
<dbReference type="GO" id="GO:0006888">
    <property type="term" value="P:endoplasmic reticulum to Golgi vesicle-mediated transport"/>
    <property type="evidence" value="ECO:0007669"/>
    <property type="project" value="TreeGrafter"/>
</dbReference>
<dbReference type="GO" id="GO:0016197">
    <property type="term" value="P:endosomal transport"/>
    <property type="evidence" value="ECO:0007669"/>
    <property type="project" value="TreeGrafter"/>
</dbReference>
<name>A0AAN9AAQ6_HALRR</name>
<dbReference type="Proteomes" id="UP001381693">
    <property type="component" value="Unassembled WGS sequence"/>
</dbReference>
<comment type="caution">
    <text evidence="2">The sequence shown here is derived from an EMBL/GenBank/DDBJ whole genome shotgun (WGS) entry which is preliminary data.</text>
</comment>
<sequence>MISTNDKHDEGDTYFLYRIRGPLPSDDDRLLNLVRREYLYPPSNLAYNLSKWDDPTYKKFSKEDTWRYIHFYLVKLFSDSKPGFFVEAGALDGEYLSNTLWLEQYVGWTGLLVEPDKESFRHLQNKHRKSWTSNTCLSNQPYPKETVHVSLHLKDNKDIMRVPWNFYANAHEYGVTVKIPKPDFFSLTDESYTKVQCFPLSTFLMVLNVSVVDFLSLDIQGGEKEILRNIPWDKIRIRTIVVECIEKNIDESFVSFMESKGYVLVNRDLAVKVYDYFYVRKDEETLIRKLQNFVVV</sequence>
<dbReference type="Gene3D" id="3.40.50.150">
    <property type="entry name" value="Vaccinia Virus protein VP39"/>
    <property type="match status" value="1"/>
</dbReference>
<dbReference type="EMBL" id="JAXCGZ010009592">
    <property type="protein sequence ID" value="KAK7076642.1"/>
    <property type="molecule type" value="Genomic_DNA"/>
</dbReference>
<organism evidence="2 3">
    <name type="scientific">Halocaridina rubra</name>
    <name type="common">Hawaiian red shrimp</name>
    <dbReference type="NCBI Taxonomy" id="373956"/>
    <lineage>
        <taxon>Eukaryota</taxon>
        <taxon>Metazoa</taxon>
        <taxon>Ecdysozoa</taxon>
        <taxon>Arthropoda</taxon>
        <taxon>Crustacea</taxon>
        <taxon>Multicrustacea</taxon>
        <taxon>Malacostraca</taxon>
        <taxon>Eumalacostraca</taxon>
        <taxon>Eucarida</taxon>
        <taxon>Decapoda</taxon>
        <taxon>Pleocyemata</taxon>
        <taxon>Caridea</taxon>
        <taxon>Atyoidea</taxon>
        <taxon>Atyidae</taxon>
        <taxon>Halocaridina</taxon>
    </lineage>
</organism>
<reference evidence="2 3" key="1">
    <citation type="submission" date="2023-11" db="EMBL/GenBank/DDBJ databases">
        <title>Halocaridina rubra genome assembly.</title>
        <authorList>
            <person name="Smith C."/>
        </authorList>
    </citation>
    <scope>NUCLEOTIDE SEQUENCE [LARGE SCALE GENOMIC DNA]</scope>
    <source>
        <strain evidence="2">EP-1</strain>
        <tissue evidence="2">Whole</tissue>
    </source>
</reference>
<evidence type="ECO:0000259" key="1">
    <source>
        <dbReference type="Pfam" id="PF05050"/>
    </source>
</evidence>
<accession>A0AAN9AAQ6</accession>
<dbReference type="InterPro" id="IPR053202">
    <property type="entry name" value="EGF_Rcpt_Signaling_Reg"/>
</dbReference>
<feature type="domain" description="Methyltransferase FkbM" evidence="1">
    <location>
        <begin position="88"/>
        <end position="263"/>
    </location>
</feature>